<dbReference type="AlphaFoldDB" id="Q23J56"/>
<reference evidence="2" key="1">
    <citation type="journal article" date="2006" name="PLoS Biol.">
        <title>Macronuclear genome sequence of the ciliate Tetrahymena thermophila, a model eukaryote.</title>
        <authorList>
            <person name="Eisen J.A."/>
            <person name="Coyne R.S."/>
            <person name="Wu M."/>
            <person name="Wu D."/>
            <person name="Thiagarajan M."/>
            <person name="Wortman J.R."/>
            <person name="Badger J.H."/>
            <person name="Ren Q."/>
            <person name="Amedeo P."/>
            <person name="Jones K.M."/>
            <person name="Tallon L.J."/>
            <person name="Delcher A.L."/>
            <person name="Salzberg S.L."/>
            <person name="Silva J.C."/>
            <person name="Haas B.J."/>
            <person name="Majoros W.H."/>
            <person name="Farzad M."/>
            <person name="Carlton J.M."/>
            <person name="Smith R.K. Jr."/>
            <person name="Garg J."/>
            <person name="Pearlman R.E."/>
            <person name="Karrer K.M."/>
            <person name="Sun L."/>
            <person name="Manning G."/>
            <person name="Elde N.C."/>
            <person name="Turkewitz A.P."/>
            <person name="Asai D.J."/>
            <person name="Wilkes D.E."/>
            <person name="Wang Y."/>
            <person name="Cai H."/>
            <person name="Collins K."/>
            <person name="Stewart B.A."/>
            <person name="Lee S.R."/>
            <person name="Wilamowska K."/>
            <person name="Weinberg Z."/>
            <person name="Ruzzo W.L."/>
            <person name="Wloga D."/>
            <person name="Gaertig J."/>
            <person name="Frankel J."/>
            <person name="Tsao C.-C."/>
            <person name="Gorovsky M.A."/>
            <person name="Keeling P.J."/>
            <person name="Waller R.F."/>
            <person name="Patron N.J."/>
            <person name="Cherry J.M."/>
            <person name="Stover N.A."/>
            <person name="Krieger C.J."/>
            <person name="del Toro C."/>
            <person name="Ryder H.F."/>
            <person name="Williamson S.C."/>
            <person name="Barbeau R.A."/>
            <person name="Hamilton E.P."/>
            <person name="Orias E."/>
        </authorList>
    </citation>
    <scope>NUCLEOTIDE SEQUENCE [LARGE SCALE GENOMIC DNA]</scope>
    <source>
        <strain evidence="2">SB210</strain>
    </source>
</reference>
<evidence type="ECO:0000313" key="1">
    <source>
        <dbReference type="EMBL" id="EAR96648.2"/>
    </source>
</evidence>
<dbReference type="KEGG" id="tet:TTHERM_00491160"/>
<evidence type="ECO:0000313" key="2">
    <source>
        <dbReference type="Proteomes" id="UP000009168"/>
    </source>
</evidence>
<dbReference type="EMBL" id="GG662691">
    <property type="protein sequence ID" value="EAR96648.2"/>
    <property type="molecule type" value="Genomic_DNA"/>
</dbReference>
<dbReference type="HOGENOM" id="CLU_322525_0_0_1"/>
<organism evidence="1 2">
    <name type="scientific">Tetrahymena thermophila (strain SB210)</name>
    <dbReference type="NCBI Taxonomy" id="312017"/>
    <lineage>
        <taxon>Eukaryota</taxon>
        <taxon>Sar</taxon>
        <taxon>Alveolata</taxon>
        <taxon>Ciliophora</taxon>
        <taxon>Intramacronucleata</taxon>
        <taxon>Oligohymenophorea</taxon>
        <taxon>Hymenostomatida</taxon>
        <taxon>Tetrahymenina</taxon>
        <taxon>Tetrahymenidae</taxon>
        <taxon>Tetrahymena</taxon>
    </lineage>
</organism>
<proteinExistence type="predicted"/>
<protein>
    <submittedName>
        <fullName evidence="1">Uncharacterized protein</fullName>
    </submittedName>
</protein>
<keyword evidence="2" id="KW-1185">Reference proteome</keyword>
<name>Q23J56_TETTS</name>
<gene>
    <name evidence="1" type="ORF">TTHERM_00491160</name>
</gene>
<dbReference type="GeneID" id="7835264"/>
<dbReference type="InParanoid" id="Q23J56"/>
<dbReference type="Proteomes" id="UP000009168">
    <property type="component" value="Unassembled WGS sequence"/>
</dbReference>
<sequence>MLIICPSQDYQKYKTFYQEITQRSFRSDLILSMLDSYHLDQDQIFYVFEMEQFNSTLNEIEQQYENNIGFIVNVKKQITEYFNNSLHIFYQTKKYEQYQQDFYICISQDNQLKVKLNLIDPHWKIQSDIQKNKPLDQIQGKIKKQNIFHRKLSEMEHEQKLPEEKNYKMSDIPHLINEFCNSFNTQIEKKDLLLRIQNNYANILKFHPKQIFEMIQSHPLYGEFQVNYLDELEFELIAKKRGQIIILKGHQLSSLSKAEKLKQEFIILNEKLQCYSTIINVDLLMTENHYYVLVEKQFFDYQYKASYSFANLNDLQLSSEYQIINACSFLYFSSKLLIEYNYQITKVNPQHLLFKDSNLISSGHNYYLQQQYQQKTINTIFQKDLYSNQYYVEQNLKKLDMSQIQEFNKTQEKMHAKFDKSNRNNLSSQIKSQKEAEFILKKYLKEKDVINFVIDSVSLNDNQSYYANIVNQSIRNNSILRNYMDENFLKQYEKGAYYKLVNLFFQKISENSKEEVAKIYNWLILGFDIFNSLKIDRFIDKECVFISNIDFRKVKVQINYSWKLDLIAKIHRIHEDIQINSLRIPVDLFNKAQHTKINPSQNKNSYQKFEKELQLLKLFFSSYDSQYFLNFQQQLLSFLFEEVTNLKALELYTIKKGLVNLSKIQNPEILTQDQCQLISENSYQTLVIKFESEVRSIYFIQILIIEEELFYLSKNNPYLLAKQPENKSFQEVMKLEFNYQMYSDLFRQDCAYIFQDNKLYDLQTSFLQKLEHLQKLTLYYKKGESAYFNLLGCKQIIQLNLELYSYNGEDYYNLDRIIKQIDQTKINKIKIYCTTSYDYDYNDSLKPELAPFYKLKRLVDISIKEDYLDDTKSNSEGANSEDHEDYFFTHLQKQNRSF</sequence>
<dbReference type="RefSeq" id="XP_001016893.2">
    <property type="nucleotide sequence ID" value="XM_001016893.2"/>
</dbReference>
<accession>Q23J56</accession>